<proteinExistence type="predicted"/>
<dbReference type="RefSeq" id="WP_408511395.1">
    <property type="nucleotide sequence ID" value="NZ_JAQQDR010000005.1"/>
</dbReference>
<organism evidence="1 2">
    <name type="scientific">Paraburkholderia phytofirmans</name>
    <dbReference type="NCBI Taxonomy" id="261302"/>
    <lineage>
        <taxon>Bacteria</taxon>
        <taxon>Pseudomonadati</taxon>
        <taxon>Pseudomonadota</taxon>
        <taxon>Betaproteobacteria</taxon>
        <taxon>Burkholderiales</taxon>
        <taxon>Burkholderiaceae</taxon>
        <taxon>Paraburkholderia</taxon>
    </lineage>
</organism>
<name>A0ABW9BI18_9BURK</name>
<sequence>MNDDTNRGRRGVGRMDWRSLSAFADNELCASERAATLVWLATDPEAAARVADYRAQKAALTALFREPRDDARYIVVCRLAPRWRRAGLAASCMAMGVALGSSSAWVSAKFAADTPVFAERADLAFALYTSDQRHPVEVAALPRDQLVNWLSRRLDRRLPVASLRRYGYALIGGRLLPGESGPAAQFMYQNTAGARLTMYVEAVPKDAAAFRLFRDGDRSTFYWGSQGTGCALTGQLSEAQLRPMAIDACSALGQSSIRWLSSTDQNP</sequence>
<dbReference type="Proteomes" id="UP001629274">
    <property type="component" value="Unassembled WGS sequence"/>
</dbReference>
<keyword evidence="2" id="KW-1185">Reference proteome</keyword>
<evidence type="ECO:0000313" key="1">
    <source>
        <dbReference type="EMBL" id="MFM0239330.1"/>
    </source>
</evidence>
<evidence type="ECO:0000313" key="2">
    <source>
        <dbReference type="Proteomes" id="UP001629274"/>
    </source>
</evidence>
<comment type="caution">
    <text evidence="1">The sequence shown here is derived from an EMBL/GenBank/DDBJ whole genome shotgun (WGS) entry which is preliminary data.</text>
</comment>
<gene>
    <name evidence="1" type="ORF">PQR03_14445</name>
</gene>
<protein>
    <submittedName>
        <fullName evidence="1">Anti-sigma factor</fullName>
    </submittedName>
</protein>
<dbReference type="EMBL" id="JAQQDR010000005">
    <property type="protein sequence ID" value="MFM0239330.1"/>
    <property type="molecule type" value="Genomic_DNA"/>
</dbReference>
<accession>A0ABW9BI18</accession>
<reference evidence="1 2" key="1">
    <citation type="journal article" date="2024" name="Chem. Sci.">
        <title>Discovery of megapolipeptins by genome mining of a Burkholderiales bacteria collection.</title>
        <authorList>
            <person name="Paulo B.S."/>
            <person name="Recchia M.J.J."/>
            <person name="Lee S."/>
            <person name="Fergusson C.H."/>
            <person name="Romanowski S.B."/>
            <person name="Hernandez A."/>
            <person name="Krull N."/>
            <person name="Liu D.Y."/>
            <person name="Cavanagh H."/>
            <person name="Bos A."/>
            <person name="Gray C.A."/>
            <person name="Murphy B.T."/>
            <person name="Linington R.G."/>
            <person name="Eustaquio A.S."/>
        </authorList>
    </citation>
    <scope>NUCLEOTIDE SEQUENCE [LARGE SCALE GENOMIC DNA]</scope>
    <source>
        <strain evidence="1 2">RL17-351-BIE-A</strain>
    </source>
</reference>